<dbReference type="GO" id="GO:0016740">
    <property type="term" value="F:transferase activity"/>
    <property type="evidence" value="ECO:0007669"/>
    <property type="project" value="UniProtKB-KW"/>
</dbReference>
<dbReference type="AlphaFoldDB" id="A0A172UGA3"/>
<dbReference type="Proteomes" id="UP000077143">
    <property type="component" value="Chromosome"/>
</dbReference>
<dbReference type="PANTHER" id="PTHR48228:SF7">
    <property type="entry name" value="FATTY ACYL-COA TRANSFERASE RV3272-RELATED"/>
    <property type="match status" value="1"/>
</dbReference>
<dbReference type="RefSeq" id="WP_067990205.1">
    <property type="nucleotide sequence ID" value="NZ_CP015596.1"/>
</dbReference>
<evidence type="ECO:0000313" key="1">
    <source>
        <dbReference type="EMBL" id="ANE78136.1"/>
    </source>
</evidence>
<dbReference type="InterPro" id="IPR023606">
    <property type="entry name" value="CoA-Trfase_III_dom_1_sf"/>
</dbReference>
<organism evidence="1 2">
    <name type="scientific">Mycobacterium adipatum</name>
    <dbReference type="NCBI Taxonomy" id="1682113"/>
    <lineage>
        <taxon>Bacteria</taxon>
        <taxon>Bacillati</taxon>
        <taxon>Actinomycetota</taxon>
        <taxon>Actinomycetes</taxon>
        <taxon>Mycobacteriales</taxon>
        <taxon>Mycobacteriaceae</taxon>
        <taxon>Mycobacterium</taxon>
    </lineage>
</organism>
<dbReference type="InterPro" id="IPR003673">
    <property type="entry name" value="CoA-Trfase_fam_III"/>
</dbReference>
<dbReference type="InterPro" id="IPR050509">
    <property type="entry name" value="CoA-transferase_III"/>
</dbReference>
<dbReference type="KEGG" id="madi:A7U43_01210"/>
<dbReference type="SUPFAM" id="SSF89796">
    <property type="entry name" value="CoA-transferase family III (CaiB/BaiF)"/>
    <property type="match status" value="1"/>
</dbReference>
<evidence type="ECO:0000313" key="2">
    <source>
        <dbReference type="Proteomes" id="UP000077143"/>
    </source>
</evidence>
<proteinExistence type="predicted"/>
<keyword evidence="1" id="KW-0808">Transferase</keyword>
<dbReference type="PANTHER" id="PTHR48228">
    <property type="entry name" value="SUCCINYL-COA--D-CITRAMALATE COA-TRANSFERASE"/>
    <property type="match status" value="1"/>
</dbReference>
<dbReference type="Pfam" id="PF02515">
    <property type="entry name" value="CoA_transf_3"/>
    <property type="match status" value="1"/>
</dbReference>
<sequence length="368" mass="37776">MSTVRVPQALCARAQDTADAYTSRTGVVVDAATLLTGRAALLGLSANGQISAGGATRLLRAADTWCALTLSRPDDTAAVPALIEADDVGADPWRVLRQWVAARPAADAVERARLLGMPAAVLGEVPPAPPVSRPCGPRGTRRAPLLVADLSSMWAGPLCGQLLRGAGATVVKVESPRRPDGTRTGSTAFFDWMNRGKLSYAVEFDDRTAMRRLLEAADVVIEASRPAALVRRGLGPTDVSPRAGRVWLRLTGYGSDGDMATRVAFGDDAAVAGGLVEYGTEGPVFVGDAVADPLAGLHAATAVTDALARGGGELIEISMAATAAGYAGFVGGPAREPIRPQTGSPASALGADGAAVHALLDERHSVSC</sequence>
<dbReference type="EMBL" id="CP015596">
    <property type="protein sequence ID" value="ANE78136.1"/>
    <property type="molecule type" value="Genomic_DNA"/>
</dbReference>
<gene>
    <name evidence="1" type="ORF">A7U43_01210</name>
</gene>
<keyword evidence="2" id="KW-1185">Reference proteome</keyword>
<protein>
    <submittedName>
        <fullName evidence="1">Acyl-CoA transferase</fullName>
    </submittedName>
</protein>
<name>A0A172UGA3_9MYCO</name>
<dbReference type="Gene3D" id="3.40.50.10540">
    <property type="entry name" value="Crotonobetainyl-coa:carnitine coa-transferase, domain 1"/>
    <property type="match status" value="1"/>
</dbReference>
<dbReference type="STRING" id="1682113.A7U43_01210"/>
<accession>A0A172UGA3</accession>
<reference evidence="1 2" key="1">
    <citation type="submission" date="2016-05" db="EMBL/GenBank/DDBJ databases">
        <title>Complete genome sequence of a phthalic acid esters degrading Mycobacterium sp. YC-RL4.</title>
        <authorList>
            <person name="Ren L."/>
            <person name="Fan S."/>
            <person name="Ruth N."/>
            <person name="Jia Y."/>
            <person name="Wang J."/>
            <person name="Qiao C."/>
        </authorList>
    </citation>
    <scope>NUCLEOTIDE SEQUENCE [LARGE SCALE GENOMIC DNA]</scope>
    <source>
        <strain evidence="1 2">YC-RL4</strain>
    </source>
</reference>